<evidence type="ECO:0000256" key="1">
    <source>
        <dbReference type="SAM" id="SignalP"/>
    </source>
</evidence>
<name>A0A845MA67_9RHOB</name>
<evidence type="ECO:0000313" key="2">
    <source>
        <dbReference type="EMBL" id="MZR14853.1"/>
    </source>
</evidence>
<feature type="signal peptide" evidence="1">
    <location>
        <begin position="1"/>
        <end position="22"/>
    </location>
</feature>
<accession>A0A845MA67</accession>
<evidence type="ECO:0008006" key="4">
    <source>
        <dbReference type="Google" id="ProtNLM"/>
    </source>
</evidence>
<feature type="chain" id="PRO_5032370313" description="Peptidase propeptide and YPEB domain-containing protein" evidence="1">
    <location>
        <begin position="23"/>
        <end position="110"/>
    </location>
</feature>
<sequence length="110" mass="12000">MRNIFKTFILGLALAGPAPVLADTDAVQRDGVRVLSGDGFDVISIRIKRNGEHQFFAADNAVGRVLVLDSAGAVLRDERVERWDVFSDEAMHALDNGTLKPLPVRTAQAR</sequence>
<reference evidence="2 3" key="1">
    <citation type="submission" date="2019-12" db="EMBL/GenBank/DDBJ databases">
        <title>Maritimibacter sp. nov. sp. isolated from sea sand.</title>
        <authorList>
            <person name="Kim J."/>
            <person name="Jeong S.E."/>
            <person name="Jung H.S."/>
            <person name="Jeon C.O."/>
        </authorList>
    </citation>
    <scope>NUCLEOTIDE SEQUENCE [LARGE SCALE GENOMIC DNA]</scope>
    <source>
        <strain evidence="2 3">DP07</strain>
    </source>
</reference>
<protein>
    <recommendedName>
        <fullName evidence="4">Peptidase propeptide and YPEB domain-containing protein</fullName>
    </recommendedName>
</protein>
<comment type="caution">
    <text evidence="2">The sequence shown here is derived from an EMBL/GenBank/DDBJ whole genome shotgun (WGS) entry which is preliminary data.</text>
</comment>
<keyword evidence="1" id="KW-0732">Signal</keyword>
<proteinExistence type="predicted"/>
<dbReference type="Proteomes" id="UP000467322">
    <property type="component" value="Unassembled WGS sequence"/>
</dbReference>
<dbReference type="AlphaFoldDB" id="A0A845MA67"/>
<evidence type="ECO:0000313" key="3">
    <source>
        <dbReference type="Proteomes" id="UP000467322"/>
    </source>
</evidence>
<dbReference type="RefSeq" id="WP_161352993.1">
    <property type="nucleotide sequence ID" value="NZ_WTUX01000019.1"/>
</dbReference>
<keyword evidence="3" id="KW-1185">Reference proteome</keyword>
<organism evidence="2 3">
    <name type="scientific">Maritimibacter harenae</name>
    <dbReference type="NCBI Taxonomy" id="2606218"/>
    <lineage>
        <taxon>Bacteria</taxon>
        <taxon>Pseudomonadati</taxon>
        <taxon>Pseudomonadota</taxon>
        <taxon>Alphaproteobacteria</taxon>
        <taxon>Rhodobacterales</taxon>
        <taxon>Roseobacteraceae</taxon>
        <taxon>Maritimibacter</taxon>
    </lineage>
</organism>
<gene>
    <name evidence="2" type="ORF">GQE99_17665</name>
</gene>
<dbReference type="EMBL" id="WTUX01000019">
    <property type="protein sequence ID" value="MZR14853.1"/>
    <property type="molecule type" value="Genomic_DNA"/>
</dbReference>